<proteinExistence type="inferred from homology"/>
<evidence type="ECO:0000256" key="4">
    <source>
        <dbReference type="ARBA" id="ARBA00023295"/>
    </source>
</evidence>
<name>A0A9P8AJ68_9ASCO</name>
<dbReference type="RefSeq" id="XP_043049977.1">
    <property type="nucleotide sequence ID" value="XM_043195311.1"/>
</dbReference>
<dbReference type="Pfam" id="PF07492">
    <property type="entry name" value="Trehalase_Ca-bi"/>
    <property type="match status" value="1"/>
</dbReference>
<dbReference type="PROSITE" id="PS00927">
    <property type="entry name" value="TREHALASE_1"/>
    <property type="match status" value="1"/>
</dbReference>
<dbReference type="Proteomes" id="UP000790833">
    <property type="component" value="Unassembled WGS sequence"/>
</dbReference>
<evidence type="ECO:0000313" key="9">
    <source>
        <dbReference type="Proteomes" id="UP000790833"/>
    </source>
</evidence>
<dbReference type="GO" id="GO:0005993">
    <property type="term" value="P:trehalose catabolic process"/>
    <property type="evidence" value="ECO:0007669"/>
    <property type="project" value="InterPro"/>
</dbReference>
<evidence type="ECO:0000256" key="1">
    <source>
        <dbReference type="ARBA" id="ARBA00001576"/>
    </source>
</evidence>
<evidence type="ECO:0000259" key="7">
    <source>
        <dbReference type="Pfam" id="PF07492"/>
    </source>
</evidence>
<dbReference type="PANTHER" id="PTHR23403:SF6">
    <property type="entry name" value="CYTOSOLIC NEUTRAL TREHALASE-RELATED"/>
    <property type="match status" value="1"/>
</dbReference>
<evidence type="ECO:0000256" key="3">
    <source>
        <dbReference type="ARBA" id="ARBA00022801"/>
    </source>
</evidence>
<dbReference type="AlphaFoldDB" id="A0A9P8AJ68"/>
<dbReference type="PRINTS" id="PR00744">
    <property type="entry name" value="GLHYDRLASE37"/>
</dbReference>
<dbReference type="Pfam" id="PF01204">
    <property type="entry name" value="Trehalase"/>
    <property type="match status" value="1"/>
</dbReference>
<feature type="region of interest" description="Disordered" evidence="6">
    <location>
        <begin position="70"/>
        <end position="92"/>
    </location>
</feature>
<dbReference type="GeneID" id="66118017"/>
<dbReference type="PANTHER" id="PTHR23403">
    <property type="entry name" value="TREHALASE"/>
    <property type="match status" value="1"/>
</dbReference>
<comment type="caution">
    <text evidence="8">The sequence shown here is derived from an EMBL/GenBank/DDBJ whole genome shotgun (WGS) entry which is preliminary data.</text>
</comment>
<dbReference type="GO" id="GO:0005509">
    <property type="term" value="F:calcium ion binding"/>
    <property type="evidence" value="ECO:0007669"/>
    <property type="project" value="InterPro"/>
</dbReference>
<evidence type="ECO:0000256" key="5">
    <source>
        <dbReference type="RuleBase" id="RU361180"/>
    </source>
</evidence>
<keyword evidence="4 5" id="KW-0326">Glycosidase</keyword>
<dbReference type="GO" id="GO:0005737">
    <property type="term" value="C:cytoplasm"/>
    <property type="evidence" value="ECO:0007669"/>
    <property type="project" value="InterPro"/>
</dbReference>
<gene>
    <name evidence="8" type="primary">NTH1</name>
    <name evidence="8" type="ORF">KQ657_004643</name>
</gene>
<evidence type="ECO:0000256" key="6">
    <source>
        <dbReference type="SAM" id="MobiDB-lite"/>
    </source>
</evidence>
<feature type="domain" description="Neutral trehalase Ca2+ binding" evidence="7">
    <location>
        <begin position="183"/>
        <end position="212"/>
    </location>
</feature>
<evidence type="ECO:0000313" key="8">
    <source>
        <dbReference type="EMBL" id="KAG7194430.1"/>
    </source>
</evidence>
<dbReference type="InterPro" id="IPR001661">
    <property type="entry name" value="Glyco_hydro_37"/>
</dbReference>
<protein>
    <recommendedName>
        <fullName evidence="5">Trehalase</fullName>
        <ecNumber evidence="5">3.2.1.28</ecNumber>
    </recommendedName>
    <alternativeName>
        <fullName evidence="5">Alpha-trehalose glucohydrolase</fullName>
    </alternativeName>
</protein>
<comment type="catalytic activity">
    <reaction evidence="1 5">
        <text>alpha,alpha-trehalose + H2O = alpha-D-glucose + beta-D-glucose</text>
        <dbReference type="Rhea" id="RHEA:32675"/>
        <dbReference type="ChEBI" id="CHEBI:15377"/>
        <dbReference type="ChEBI" id="CHEBI:15903"/>
        <dbReference type="ChEBI" id="CHEBI:16551"/>
        <dbReference type="ChEBI" id="CHEBI:17925"/>
        <dbReference type="EC" id="3.2.1.28"/>
    </reaction>
</comment>
<accession>A0A9P8AJ68</accession>
<comment type="similarity">
    <text evidence="2 5">Belongs to the glycosyl hydrolase 37 family.</text>
</comment>
<dbReference type="EC" id="3.2.1.28" evidence="5"/>
<feature type="compositionally biased region" description="Polar residues" evidence="6">
    <location>
        <begin position="1"/>
        <end position="12"/>
    </location>
</feature>
<sequence length="842" mass="96675">MNRSGSVFSFSSEDPDPLDIAENYYSNDTQAKTKGTKPRAQSLVEIKRYFNDPTFGFESSILIDPSAIAVESDAEEEDHTSPSTSPDNDDNKDRFVTLEQIKDNIVPIYSENNSRVETPPTDEDFDPLGANGSNNNNTMQPEKLNWALKNINLNNSIPQRRLSIDGTRSRPKKFFINDIDSTLDELLRNEDTDHNQQITIDDGGPKVLKLGTSGSQGYKTATVSGNYMLANLLQELTLAKGQGRLSVVLDERRLNENPVDRMKRFITTIFWKSLTRQVTPENIMLMTKDTKIKEEYIDENGNIQRKNETHRIYVPAELTEQYEYFQTLKKRNPGLEVERLPLKIDATFIKSLNNKPGLLALAYEKDPLDPKNLIHEPYIVPGGRFNEFYDWDSYMITLGLLLNVTPEDQTNLKIAKGMTENFIYSIKYYGKCLNANRSYYLGRSQPPFLTDMALRVFNKFIEVNPDKIEEGIDFLKRAIIAAIKEYKTIWTAKPRLDEETGLSCYHPEGLGVPPETESTHFDTVLNPYSLKHNISKKEFIEKYNSGEIEEPDLDRYFVHDRALRESGLDTTYRFEGCCADLATIDLNSLIYKYETDIAFILESFFQDKLVNPETGELYESSAVWNERAAKRKDAVTKYLWNEEDKIFYDWNIRTKEQINYESVTSFWPLWSKLATPEQAEKLVTHSLSKFEEYGGLVSGTLRSRGEVSLHRPSRQWDYPYGWSPQQILAWLGLSNYGYNGIARRVAYRWLFLMTKAFVDYNGVVVEKYDVTNKRNPHKVDAEYGNQGTDFKCVATEGFGWANASYLVGLTFLNEHAKRSLGVLTPPDVFLSNLNSTQRVLYE</sequence>
<dbReference type="InterPro" id="IPR011120">
    <property type="entry name" value="Trehalase_Ca-bd"/>
</dbReference>
<dbReference type="OrthoDB" id="3542292at2759"/>
<dbReference type="InterPro" id="IPR018232">
    <property type="entry name" value="Glyco_hydro_37_CS"/>
</dbReference>
<reference evidence="8" key="1">
    <citation type="submission" date="2021-03" db="EMBL/GenBank/DDBJ databases">
        <authorList>
            <person name="Palmer J.M."/>
        </authorList>
    </citation>
    <scope>NUCLEOTIDE SEQUENCE</scope>
    <source>
        <strain evidence="8">ARV_011</strain>
    </source>
</reference>
<dbReference type="InterPro" id="IPR012341">
    <property type="entry name" value="6hp_glycosidase-like_sf"/>
</dbReference>
<dbReference type="GO" id="GO:0004555">
    <property type="term" value="F:alpha,alpha-trehalase activity"/>
    <property type="evidence" value="ECO:0007669"/>
    <property type="project" value="UniProtKB-EC"/>
</dbReference>
<feature type="region of interest" description="Disordered" evidence="6">
    <location>
        <begin position="1"/>
        <end position="40"/>
    </location>
</feature>
<dbReference type="Gene3D" id="1.50.10.10">
    <property type="match status" value="1"/>
</dbReference>
<dbReference type="PROSITE" id="PS00928">
    <property type="entry name" value="TREHALASE_2"/>
    <property type="match status" value="1"/>
</dbReference>
<feature type="compositionally biased region" description="Polar residues" evidence="6">
    <location>
        <begin position="24"/>
        <end position="33"/>
    </location>
</feature>
<dbReference type="SUPFAM" id="SSF48208">
    <property type="entry name" value="Six-hairpin glycosidases"/>
    <property type="match status" value="1"/>
</dbReference>
<organism evidence="8 9">
    <name type="scientific">Scheffersomyces spartinae</name>
    <dbReference type="NCBI Taxonomy" id="45513"/>
    <lineage>
        <taxon>Eukaryota</taxon>
        <taxon>Fungi</taxon>
        <taxon>Dikarya</taxon>
        <taxon>Ascomycota</taxon>
        <taxon>Saccharomycotina</taxon>
        <taxon>Pichiomycetes</taxon>
        <taxon>Debaryomycetaceae</taxon>
        <taxon>Scheffersomyces</taxon>
    </lineage>
</organism>
<dbReference type="InterPro" id="IPR008928">
    <property type="entry name" value="6-hairpin_glycosidase_sf"/>
</dbReference>
<keyword evidence="3 5" id="KW-0378">Hydrolase</keyword>
<dbReference type="EMBL" id="JAHMUF010000007">
    <property type="protein sequence ID" value="KAG7194430.1"/>
    <property type="molecule type" value="Genomic_DNA"/>
</dbReference>
<evidence type="ECO:0000256" key="2">
    <source>
        <dbReference type="ARBA" id="ARBA00005615"/>
    </source>
</evidence>
<keyword evidence="9" id="KW-1185">Reference proteome</keyword>